<feature type="binding site" evidence="4">
    <location>
        <begin position="203"/>
        <end position="206"/>
    </location>
    <ligand>
        <name>substrate</name>
    </ligand>
</feature>
<dbReference type="CDD" id="cd05248">
    <property type="entry name" value="ADP_GME_SDR_e"/>
    <property type="match status" value="1"/>
</dbReference>
<organism evidence="6 7">
    <name type="scientific">Niveibacterium umoris</name>
    <dbReference type="NCBI Taxonomy" id="1193620"/>
    <lineage>
        <taxon>Bacteria</taxon>
        <taxon>Pseudomonadati</taxon>
        <taxon>Pseudomonadota</taxon>
        <taxon>Betaproteobacteria</taxon>
        <taxon>Rhodocyclales</taxon>
        <taxon>Rhodocyclaceae</taxon>
        <taxon>Niveibacterium</taxon>
    </lineage>
</organism>
<dbReference type="Gene3D" id="3.40.50.720">
    <property type="entry name" value="NAD(P)-binding Rossmann-like Domain"/>
    <property type="match status" value="1"/>
</dbReference>
<feature type="binding site" evidence="4">
    <location>
        <position position="171"/>
    </location>
    <ligand>
        <name>substrate</name>
    </ligand>
</feature>
<keyword evidence="1 4" id="KW-0521">NADP</keyword>
<comment type="similarity">
    <text evidence="4">Belongs to the NAD(P)-dependent epimerase/dehydratase family. HldD subfamily.</text>
</comment>
<dbReference type="HAMAP" id="MF_01601">
    <property type="entry name" value="Heptose_epimerase"/>
    <property type="match status" value="1"/>
</dbReference>
<proteinExistence type="inferred from homology"/>
<evidence type="ECO:0000256" key="4">
    <source>
        <dbReference type="HAMAP-Rule" id="MF_01601"/>
    </source>
</evidence>
<evidence type="ECO:0000256" key="1">
    <source>
        <dbReference type="ARBA" id="ARBA00022857"/>
    </source>
</evidence>
<feature type="binding site" evidence="4">
    <location>
        <begin position="78"/>
        <end position="82"/>
    </location>
    <ligand>
        <name>NADP(+)</name>
        <dbReference type="ChEBI" id="CHEBI:58349"/>
    </ligand>
</feature>
<evidence type="ECO:0000313" key="7">
    <source>
        <dbReference type="Proteomes" id="UP000561045"/>
    </source>
</evidence>
<dbReference type="InterPro" id="IPR001509">
    <property type="entry name" value="Epimerase_deHydtase"/>
</dbReference>
<feature type="active site" description="Proton acceptor" evidence="4">
    <location>
        <position position="142"/>
    </location>
</feature>
<comment type="pathway">
    <text evidence="4">Nucleotide-sugar biosynthesis; ADP-L-glycero-beta-D-manno-heptose biosynthesis; ADP-L-glycero-beta-D-manno-heptose from D-glycero-beta-D-manno-heptose 7-phosphate: step 4/4.</text>
</comment>
<dbReference type="PANTHER" id="PTHR43103:SF3">
    <property type="entry name" value="ADP-L-GLYCERO-D-MANNO-HEPTOSE-6-EPIMERASE"/>
    <property type="match status" value="1"/>
</dbReference>
<dbReference type="Proteomes" id="UP000561045">
    <property type="component" value="Unassembled WGS sequence"/>
</dbReference>
<comment type="subunit">
    <text evidence="4">Homopentamer.</text>
</comment>
<comment type="caution">
    <text evidence="6">The sequence shown here is derived from an EMBL/GenBank/DDBJ whole genome shotgun (WGS) entry which is preliminary data.</text>
</comment>
<dbReference type="EC" id="5.1.3.20" evidence="4"/>
<feature type="binding site" evidence="4">
    <location>
        <position position="172"/>
    </location>
    <ligand>
        <name>NADP(+)</name>
        <dbReference type="ChEBI" id="CHEBI:58349"/>
    </ligand>
</feature>
<accession>A0A840BNE1</accession>
<keyword evidence="2 4" id="KW-0413">Isomerase</keyword>
<protein>
    <recommendedName>
        <fullName evidence="4">ADP-L-glycero-D-manno-heptose-6-epimerase</fullName>
        <ecNumber evidence="4">5.1.3.20</ecNumber>
    </recommendedName>
    <alternativeName>
        <fullName evidence="4">ADP-L-glycero-beta-D-manno-heptose-6-epimerase</fullName>
        <shortName evidence="4">ADP-glyceromanno-heptose 6-epimerase</shortName>
        <shortName evidence="4">ADP-hep 6-epimerase</shortName>
        <shortName evidence="4">AGME</shortName>
    </alternativeName>
</protein>
<sequence>MSSYYVVTGAAGFIGSNIVAGLNAKGIDNIIAVDNLSRGDKFKNLVGCEIADYLDKKVFLEMIEGGELDGAVEAVLHQGACSDTMEQDGHYMMENNYRYSLELLRFCLEQEAQFLYASSASVYGGGAVFKEDKSCEAPLNVYAYSKYLFDQIVRRALAESGSQIAGFRYFNVYGPNEQHKGRMASVAFHFFNQYRENGKVRLFEGQDGYANGEQRRDFVFVEDVVNVNLYFLDSPMLSGIYNLGTGRAQSFNDVAVATINACRSAKGEAALSLAELQSQGLIEYIPFPDALRGKYQSFTEANVSLLREAGYAAPFNDVTQGVGKYVAELQRRAAT</sequence>
<dbReference type="GO" id="GO:0050661">
    <property type="term" value="F:NADP binding"/>
    <property type="evidence" value="ECO:0007669"/>
    <property type="project" value="InterPro"/>
</dbReference>
<feature type="binding site" evidence="4">
    <location>
        <position position="146"/>
    </location>
    <ligand>
        <name>NADP(+)</name>
        <dbReference type="ChEBI" id="CHEBI:58349"/>
    </ligand>
</feature>
<comment type="domain">
    <text evidence="4">Contains a large N-terminal NADP-binding domain, and a smaller C-terminal substrate-binding domain.</text>
</comment>
<feature type="domain" description="NAD-dependent epimerase/dehydratase" evidence="5">
    <location>
        <begin position="6"/>
        <end position="244"/>
    </location>
</feature>
<feature type="binding site" evidence="4">
    <location>
        <begin position="13"/>
        <end position="14"/>
    </location>
    <ligand>
        <name>NADP(+)</name>
        <dbReference type="ChEBI" id="CHEBI:58349"/>
    </ligand>
</feature>
<dbReference type="GO" id="GO:0008712">
    <property type="term" value="F:ADP-glyceromanno-heptose 6-epimerase activity"/>
    <property type="evidence" value="ECO:0007669"/>
    <property type="project" value="UniProtKB-UniRule"/>
</dbReference>
<feature type="binding site" evidence="4">
    <location>
        <position position="56"/>
    </location>
    <ligand>
        <name>NADP(+)</name>
        <dbReference type="ChEBI" id="CHEBI:58349"/>
    </ligand>
</feature>
<dbReference type="InterPro" id="IPR036291">
    <property type="entry name" value="NAD(P)-bd_dom_sf"/>
</dbReference>
<dbReference type="InterPro" id="IPR011912">
    <property type="entry name" value="Heptose_epim"/>
</dbReference>
<gene>
    <name evidence="4" type="primary">hldD</name>
    <name evidence="6" type="ORF">GGR36_001295</name>
</gene>
<dbReference type="GO" id="GO:0005975">
    <property type="term" value="P:carbohydrate metabolic process"/>
    <property type="evidence" value="ECO:0007669"/>
    <property type="project" value="UniProtKB-UniRule"/>
</dbReference>
<feature type="binding site" evidence="4">
    <location>
        <position position="216"/>
    </location>
    <ligand>
        <name>substrate</name>
    </ligand>
</feature>
<feature type="binding site" evidence="4">
    <location>
        <begin position="34"/>
        <end position="35"/>
    </location>
    <ligand>
        <name>NADP(+)</name>
        <dbReference type="ChEBI" id="CHEBI:58349"/>
    </ligand>
</feature>
<dbReference type="NCBIfam" id="TIGR02197">
    <property type="entry name" value="heptose_epim"/>
    <property type="match status" value="1"/>
</dbReference>
<feature type="binding site" evidence="4">
    <location>
        <position position="180"/>
    </location>
    <ligand>
        <name>NADP(+)</name>
        <dbReference type="ChEBI" id="CHEBI:58349"/>
    </ligand>
</feature>
<feature type="binding site" evidence="4">
    <location>
        <position position="41"/>
    </location>
    <ligand>
        <name>NADP(+)</name>
        <dbReference type="ChEBI" id="CHEBI:58349"/>
    </ligand>
</feature>
<evidence type="ECO:0000256" key="2">
    <source>
        <dbReference type="ARBA" id="ARBA00023235"/>
    </source>
</evidence>
<evidence type="ECO:0000259" key="5">
    <source>
        <dbReference type="Pfam" id="PF01370"/>
    </source>
</evidence>
<dbReference type="PANTHER" id="PTHR43103">
    <property type="entry name" value="NUCLEOSIDE-DIPHOSPHATE-SUGAR EPIMERASE"/>
    <property type="match status" value="1"/>
</dbReference>
<keyword evidence="7" id="KW-1185">Reference proteome</keyword>
<dbReference type="EMBL" id="JACIET010000001">
    <property type="protein sequence ID" value="MBB4011987.1"/>
    <property type="molecule type" value="Genomic_DNA"/>
</dbReference>
<feature type="binding site" evidence="4">
    <location>
        <position position="295"/>
    </location>
    <ligand>
        <name>substrate</name>
    </ligand>
</feature>
<evidence type="ECO:0000313" key="6">
    <source>
        <dbReference type="EMBL" id="MBB4011987.1"/>
    </source>
</evidence>
<reference evidence="6 7" key="1">
    <citation type="submission" date="2020-08" db="EMBL/GenBank/DDBJ databases">
        <title>Genomic Encyclopedia of Type Strains, Phase IV (KMG-IV): sequencing the most valuable type-strain genomes for metagenomic binning, comparative biology and taxonomic classification.</title>
        <authorList>
            <person name="Goeker M."/>
        </authorList>
    </citation>
    <scope>NUCLEOTIDE SEQUENCE [LARGE SCALE GENOMIC DNA]</scope>
    <source>
        <strain evidence="6 7">DSM 106739</strain>
    </source>
</reference>
<comment type="function">
    <text evidence="4">Catalyzes the interconversion between ADP-D-glycero-beta-D-manno-heptose and ADP-L-glycero-beta-D-manno-heptose via an epimerization at carbon 6 of the heptose.</text>
</comment>
<keyword evidence="3 4" id="KW-0119">Carbohydrate metabolism</keyword>
<dbReference type="AlphaFoldDB" id="A0A840BNE1"/>
<dbReference type="Gene3D" id="3.90.25.10">
    <property type="entry name" value="UDP-galactose 4-epimerase, domain 1"/>
    <property type="match status" value="1"/>
</dbReference>
<dbReference type="UniPathway" id="UPA00356">
    <property type="reaction ID" value="UER00440"/>
</dbReference>
<comment type="catalytic activity">
    <reaction evidence="4">
        <text>ADP-D-glycero-beta-D-manno-heptose = ADP-L-glycero-beta-D-manno-heptose</text>
        <dbReference type="Rhea" id="RHEA:17577"/>
        <dbReference type="ChEBI" id="CHEBI:59967"/>
        <dbReference type="ChEBI" id="CHEBI:61506"/>
        <dbReference type="EC" id="5.1.3.20"/>
    </reaction>
</comment>
<dbReference type="GO" id="GO:0097171">
    <property type="term" value="P:ADP-L-glycero-beta-D-manno-heptose biosynthetic process"/>
    <property type="evidence" value="ECO:0007669"/>
    <property type="project" value="UniProtKB-UniPathway"/>
</dbReference>
<feature type="active site" description="Proton acceptor" evidence="4">
    <location>
        <position position="180"/>
    </location>
</feature>
<feature type="binding site" evidence="4">
    <location>
        <position position="95"/>
    </location>
    <ligand>
        <name>NADP(+)</name>
        <dbReference type="ChEBI" id="CHEBI:58349"/>
    </ligand>
</feature>
<feature type="binding site" evidence="4">
    <location>
        <position position="182"/>
    </location>
    <ligand>
        <name>substrate</name>
    </ligand>
</feature>
<dbReference type="Pfam" id="PF01370">
    <property type="entry name" value="Epimerase"/>
    <property type="match status" value="1"/>
</dbReference>
<name>A0A840BNE1_9RHOO</name>
<feature type="binding site" evidence="4">
    <location>
        <position position="189"/>
    </location>
    <ligand>
        <name>substrate</name>
    </ligand>
</feature>
<comment type="cofactor">
    <cofactor evidence="4">
        <name>NADP(+)</name>
        <dbReference type="ChEBI" id="CHEBI:58349"/>
    </cofactor>
    <text evidence="4">Binds 1 NADP(+) per subunit.</text>
</comment>
<dbReference type="RefSeq" id="WP_183633249.1">
    <property type="nucleotide sequence ID" value="NZ_BAABLE010000011.1"/>
</dbReference>
<dbReference type="SUPFAM" id="SSF51735">
    <property type="entry name" value="NAD(P)-binding Rossmann-fold domains"/>
    <property type="match status" value="1"/>
</dbReference>
<evidence type="ECO:0000256" key="3">
    <source>
        <dbReference type="ARBA" id="ARBA00023277"/>
    </source>
</evidence>